<keyword evidence="1" id="KW-0560">Oxidoreductase</keyword>
<dbReference type="PANTHER" id="PTHR43333">
    <property type="entry name" value="2-HACID_DH_C DOMAIN-CONTAINING PROTEIN"/>
    <property type="match status" value="1"/>
</dbReference>
<dbReference type="Gene3D" id="3.40.50.720">
    <property type="entry name" value="NAD(P)-binding Rossmann-like Domain"/>
    <property type="match status" value="2"/>
</dbReference>
<protein>
    <submittedName>
        <fullName evidence="4">Hydroxyacid dehydrogenase</fullName>
    </submittedName>
</protein>
<proteinExistence type="predicted"/>
<feature type="domain" description="D-isomer specific 2-hydroxyacid dehydrogenase NAD-binding" evidence="3">
    <location>
        <begin position="104"/>
        <end position="274"/>
    </location>
</feature>
<sequence length="311" mass="33377">MHCVLLSTTVDLRRYLADQIKRLEGQVSFVDHLDGTDPAAIRMAVSWQPAADAFDHYPNLQAACSIGAGADSILRCPSLRDGIAVVRVVEPAQAQMMSGFVIWHAIWHQRGFATYLAHQRDRLWQRMGQRTAQEVPVGILGYGAIGARVAADLAALGFPVKVWSRSAKATPPGIAGYHGADGLDAMVEDTEILVNLLPLTPATRNILNGALFSRMRRGGYLIQVGRGEHLVEQDLLDALDSGQLAGAGLDVFLAEPLPPAHPFWSHPGIVLTPHDACDVSMAAIGETVLATAAALQAGLMPKDAVDRQLGY</sequence>
<dbReference type="RefSeq" id="WP_044409670.1">
    <property type="nucleotide sequence ID" value="NZ_JXXE01000200.1"/>
</dbReference>
<dbReference type="PANTHER" id="PTHR43333:SF1">
    <property type="entry name" value="D-ISOMER SPECIFIC 2-HYDROXYACID DEHYDROGENASE NAD-BINDING DOMAIN-CONTAINING PROTEIN"/>
    <property type="match status" value="1"/>
</dbReference>
<evidence type="ECO:0000256" key="2">
    <source>
        <dbReference type="ARBA" id="ARBA00023027"/>
    </source>
</evidence>
<dbReference type="InterPro" id="IPR036291">
    <property type="entry name" value="NAD(P)-bd_dom_sf"/>
</dbReference>
<evidence type="ECO:0000313" key="5">
    <source>
        <dbReference type="Proteomes" id="UP000032515"/>
    </source>
</evidence>
<name>A0A0D7ETB5_RHOPL</name>
<dbReference type="Proteomes" id="UP000032515">
    <property type="component" value="Unassembled WGS sequence"/>
</dbReference>
<accession>A0A0D7ETB5</accession>
<dbReference type="GO" id="GO:0051287">
    <property type="term" value="F:NAD binding"/>
    <property type="evidence" value="ECO:0007669"/>
    <property type="project" value="InterPro"/>
</dbReference>
<dbReference type="InterPro" id="IPR006140">
    <property type="entry name" value="D-isomer_DH_NAD-bd"/>
</dbReference>
<dbReference type="OrthoDB" id="9787219at2"/>
<evidence type="ECO:0000313" key="4">
    <source>
        <dbReference type="EMBL" id="KIZ44079.1"/>
    </source>
</evidence>
<dbReference type="SUPFAM" id="SSF51735">
    <property type="entry name" value="NAD(P)-binding Rossmann-fold domains"/>
    <property type="match status" value="1"/>
</dbReference>
<gene>
    <name evidence="4" type="ORF">OO17_10305</name>
</gene>
<dbReference type="AlphaFoldDB" id="A0A0D7ETB5"/>
<comment type="caution">
    <text evidence="4">The sequence shown here is derived from an EMBL/GenBank/DDBJ whole genome shotgun (WGS) entry which is preliminary data.</text>
</comment>
<evidence type="ECO:0000259" key="3">
    <source>
        <dbReference type="Pfam" id="PF02826"/>
    </source>
</evidence>
<dbReference type="CDD" id="cd12164">
    <property type="entry name" value="GDH_like_2"/>
    <property type="match status" value="1"/>
</dbReference>
<dbReference type="GO" id="GO:0016491">
    <property type="term" value="F:oxidoreductase activity"/>
    <property type="evidence" value="ECO:0007669"/>
    <property type="project" value="UniProtKB-KW"/>
</dbReference>
<dbReference type="EMBL" id="JXXE01000200">
    <property type="protein sequence ID" value="KIZ44079.1"/>
    <property type="molecule type" value="Genomic_DNA"/>
</dbReference>
<dbReference type="PATRIC" id="fig|1076.23.peg.1450"/>
<evidence type="ECO:0000256" key="1">
    <source>
        <dbReference type="ARBA" id="ARBA00023002"/>
    </source>
</evidence>
<organism evidence="4 5">
    <name type="scientific">Rhodopseudomonas palustris</name>
    <dbReference type="NCBI Taxonomy" id="1076"/>
    <lineage>
        <taxon>Bacteria</taxon>
        <taxon>Pseudomonadati</taxon>
        <taxon>Pseudomonadota</taxon>
        <taxon>Alphaproteobacteria</taxon>
        <taxon>Hyphomicrobiales</taxon>
        <taxon>Nitrobacteraceae</taxon>
        <taxon>Rhodopseudomonas</taxon>
    </lineage>
</organism>
<reference evidence="4 5" key="1">
    <citation type="submission" date="2014-11" db="EMBL/GenBank/DDBJ databases">
        <title>Genomics and ecophysiology of heterotrophic nitrogen fixing bacteria isolated from estuarine surface water.</title>
        <authorList>
            <person name="Bentzon-Tilia M."/>
            <person name="Severin I."/>
            <person name="Hansen L.H."/>
            <person name="Riemann L."/>
        </authorList>
    </citation>
    <scope>NUCLEOTIDE SEQUENCE [LARGE SCALE GENOMIC DNA]</scope>
    <source>
        <strain evidence="4 5">BAL398</strain>
    </source>
</reference>
<keyword evidence="2" id="KW-0520">NAD</keyword>
<dbReference type="Pfam" id="PF02826">
    <property type="entry name" value="2-Hacid_dh_C"/>
    <property type="match status" value="1"/>
</dbReference>